<protein>
    <submittedName>
        <fullName evidence="1">Uncharacterized protein</fullName>
    </submittedName>
</protein>
<organism evidence="1 2">
    <name type="scientific">Mycena albidolilacea</name>
    <dbReference type="NCBI Taxonomy" id="1033008"/>
    <lineage>
        <taxon>Eukaryota</taxon>
        <taxon>Fungi</taxon>
        <taxon>Dikarya</taxon>
        <taxon>Basidiomycota</taxon>
        <taxon>Agaricomycotina</taxon>
        <taxon>Agaricomycetes</taxon>
        <taxon>Agaricomycetidae</taxon>
        <taxon>Agaricales</taxon>
        <taxon>Marasmiineae</taxon>
        <taxon>Mycenaceae</taxon>
        <taxon>Mycena</taxon>
    </lineage>
</organism>
<gene>
    <name evidence="1" type="ORF">DFH08DRAFT_945134</name>
</gene>
<name>A0AAD6Z311_9AGAR</name>
<reference evidence="1" key="1">
    <citation type="submission" date="2023-03" db="EMBL/GenBank/DDBJ databases">
        <title>Massive genome expansion in bonnet fungi (Mycena s.s.) driven by repeated elements and novel gene families across ecological guilds.</title>
        <authorList>
            <consortium name="Lawrence Berkeley National Laboratory"/>
            <person name="Harder C.B."/>
            <person name="Miyauchi S."/>
            <person name="Viragh M."/>
            <person name="Kuo A."/>
            <person name="Thoen E."/>
            <person name="Andreopoulos B."/>
            <person name="Lu D."/>
            <person name="Skrede I."/>
            <person name="Drula E."/>
            <person name="Henrissat B."/>
            <person name="Morin E."/>
            <person name="Kohler A."/>
            <person name="Barry K."/>
            <person name="LaButti K."/>
            <person name="Morin E."/>
            <person name="Salamov A."/>
            <person name="Lipzen A."/>
            <person name="Mereny Z."/>
            <person name="Hegedus B."/>
            <person name="Baldrian P."/>
            <person name="Stursova M."/>
            <person name="Weitz H."/>
            <person name="Taylor A."/>
            <person name="Grigoriev I.V."/>
            <person name="Nagy L.G."/>
            <person name="Martin F."/>
            <person name="Kauserud H."/>
        </authorList>
    </citation>
    <scope>NUCLEOTIDE SEQUENCE</scope>
    <source>
        <strain evidence="1">CBHHK002</strain>
    </source>
</reference>
<dbReference type="CDD" id="cd02257">
    <property type="entry name" value="Peptidase_C19"/>
    <property type="match status" value="1"/>
</dbReference>
<dbReference type="EMBL" id="JARIHO010000100">
    <property type="protein sequence ID" value="KAJ7304659.1"/>
    <property type="molecule type" value="Genomic_DNA"/>
</dbReference>
<comment type="caution">
    <text evidence="1">The sequence shown here is derived from an EMBL/GenBank/DDBJ whole genome shotgun (WGS) entry which is preliminary data.</text>
</comment>
<keyword evidence="2" id="KW-1185">Reference proteome</keyword>
<sequence>MSLRFTFPTLDPAWMYASKTAFTIPFQSSHLIGSRPSSSTAEKTGAGANAGSAWYGTMWIQAWTWTVGGRVWLARSVGEVGNTLQRRRGVRPSPRRASPVRLIAPCAGDSAWGRGWGHDERHLNVRERVSGWCGKGSVRLSCRSFIIAPPPSLPTMLRIRIRVRTHCFAFSISPSFGLEGELASFRLGVGGAPSQRAWCGVEEKEVDGVRYRYRCRCFGGELGARGAGSERQTIYAEYPRSILATSSEPSRYGYGQISASASASTFRLPAHVADPLPIRTPRVLALVPAPTYFTSRADRADGQRDGGSLAGCTEAGMRGYSSTEVGSCRGASRCGRANMEPGRCDVQKGGRASARAFSSPVCWGLGAEFFLPESAHRPGAGTVGLCSSRTLMLTPSTDPISTPPPPSSEPSRIQADQCFRIHIRLAAHVAVPLHTPIVPILVPSHSEPTGWAIWSRRLRDPAHAPGAIISLRAAAARHGGTPSLLPPPVPAEQEGEEGVGEGVVHISLEGRVEEGAEEAVVEREAPVLILHVKGFCYDTAVGGVLKVGKRVAFGPELEVENGSFVYHYGVSSSGGHYTLDVLHPTRFPGSSAGTGSECEGWVRIDDELVSDVRPVDVFGAPEGDSLYGCGSGSVESACLVFPFVQ</sequence>
<accession>A0AAD6Z311</accession>
<proteinExistence type="predicted"/>
<dbReference type="AlphaFoldDB" id="A0AAD6Z311"/>
<evidence type="ECO:0000313" key="2">
    <source>
        <dbReference type="Proteomes" id="UP001218218"/>
    </source>
</evidence>
<dbReference type="Proteomes" id="UP001218218">
    <property type="component" value="Unassembled WGS sequence"/>
</dbReference>
<dbReference type="Gene3D" id="3.90.70.10">
    <property type="entry name" value="Cysteine proteinases"/>
    <property type="match status" value="1"/>
</dbReference>
<dbReference type="InterPro" id="IPR038765">
    <property type="entry name" value="Papain-like_cys_pep_sf"/>
</dbReference>
<dbReference type="SUPFAM" id="SSF54001">
    <property type="entry name" value="Cysteine proteinases"/>
    <property type="match status" value="1"/>
</dbReference>
<evidence type="ECO:0000313" key="1">
    <source>
        <dbReference type="EMBL" id="KAJ7304659.1"/>
    </source>
</evidence>